<feature type="domain" description="Arrestin-like N-terminal" evidence="2">
    <location>
        <begin position="7"/>
        <end position="155"/>
    </location>
</feature>
<proteinExistence type="inferred from homology"/>
<evidence type="ECO:0000313" key="4">
    <source>
        <dbReference type="EMBL" id="CAG9540652.1"/>
    </source>
</evidence>
<keyword evidence="5" id="KW-1185">Reference proteome</keyword>
<accession>A0A8J2MF76</accession>
<evidence type="ECO:0000256" key="1">
    <source>
        <dbReference type="ARBA" id="ARBA00005298"/>
    </source>
</evidence>
<dbReference type="Gene3D" id="2.60.40.640">
    <property type="match status" value="2"/>
</dbReference>
<name>A0A8J2MF76_9BILA</name>
<dbReference type="SUPFAM" id="SSF81296">
    <property type="entry name" value="E set domains"/>
    <property type="match status" value="2"/>
</dbReference>
<dbReference type="InterPro" id="IPR050357">
    <property type="entry name" value="Arrestin_domain-protein"/>
</dbReference>
<comment type="similarity">
    <text evidence="1">Belongs to the arrestin family.</text>
</comment>
<dbReference type="GO" id="GO:0005737">
    <property type="term" value="C:cytoplasm"/>
    <property type="evidence" value="ECO:0007669"/>
    <property type="project" value="TreeGrafter"/>
</dbReference>
<dbReference type="GO" id="GO:0015031">
    <property type="term" value="P:protein transport"/>
    <property type="evidence" value="ECO:0007669"/>
    <property type="project" value="TreeGrafter"/>
</dbReference>
<dbReference type="OrthoDB" id="2333384at2759"/>
<reference evidence="4" key="1">
    <citation type="submission" date="2021-09" db="EMBL/GenBank/DDBJ databases">
        <authorList>
            <consortium name="Pathogen Informatics"/>
        </authorList>
    </citation>
    <scope>NUCLEOTIDE SEQUENCE</scope>
</reference>
<evidence type="ECO:0000313" key="5">
    <source>
        <dbReference type="Proteomes" id="UP000746747"/>
    </source>
</evidence>
<evidence type="ECO:0000259" key="2">
    <source>
        <dbReference type="Pfam" id="PF00339"/>
    </source>
</evidence>
<dbReference type="Pfam" id="PF02752">
    <property type="entry name" value="Arrestin_C"/>
    <property type="match status" value="1"/>
</dbReference>
<dbReference type="Proteomes" id="UP000746747">
    <property type="component" value="Unassembled WGS sequence"/>
</dbReference>
<dbReference type="InterPro" id="IPR011022">
    <property type="entry name" value="Arrestin_C-like"/>
</dbReference>
<dbReference type="EMBL" id="CAKAEH010001991">
    <property type="protein sequence ID" value="CAG9540652.1"/>
    <property type="molecule type" value="Genomic_DNA"/>
</dbReference>
<comment type="caution">
    <text evidence="4">The sequence shown here is derived from an EMBL/GenBank/DDBJ whole genome shotgun (WGS) entry which is preliminary data.</text>
</comment>
<organism evidence="4 5">
    <name type="scientific">Cercopithifilaria johnstoni</name>
    <dbReference type="NCBI Taxonomy" id="2874296"/>
    <lineage>
        <taxon>Eukaryota</taxon>
        <taxon>Metazoa</taxon>
        <taxon>Ecdysozoa</taxon>
        <taxon>Nematoda</taxon>
        <taxon>Chromadorea</taxon>
        <taxon>Rhabditida</taxon>
        <taxon>Spirurina</taxon>
        <taxon>Spiruromorpha</taxon>
        <taxon>Filarioidea</taxon>
        <taxon>Onchocercidae</taxon>
        <taxon>Cercopithifilaria</taxon>
    </lineage>
</organism>
<dbReference type="PANTHER" id="PTHR11188">
    <property type="entry name" value="ARRESTIN DOMAIN CONTAINING PROTEIN"/>
    <property type="match status" value="1"/>
</dbReference>
<protein>
    <recommendedName>
        <fullName evidence="6">Arrestin C-terminal-like domain-containing protein</fullName>
    </recommendedName>
</protein>
<dbReference type="PANTHER" id="PTHR11188:SF176">
    <property type="entry name" value="ARRESTIN DOMAIN-CONTAINING PROTEIN 1"/>
    <property type="match status" value="1"/>
</dbReference>
<dbReference type="InterPro" id="IPR014752">
    <property type="entry name" value="Arrestin-like_C"/>
</dbReference>
<dbReference type="AlphaFoldDB" id="A0A8J2MF76"/>
<evidence type="ECO:0000259" key="3">
    <source>
        <dbReference type="Pfam" id="PF02752"/>
    </source>
</evidence>
<dbReference type="Pfam" id="PF00339">
    <property type="entry name" value="Arrestin_N"/>
    <property type="match status" value="1"/>
</dbReference>
<gene>
    <name evidence="4" type="ORF">CJOHNSTONI_LOCUS10147</name>
</gene>
<dbReference type="InterPro" id="IPR011021">
    <property type="entry name" value="Arrestin-like_N"/>
</dbReference>
<sequence length="228" mass="26247">MVKLVKFDIEFDNAENVYFAGQEVSGKVVIENSEPKKVNEVLMELKGRAKTYWTKHSGKSRVHYSEAEPYFCEQFNTCYTHQFTQTNSDNKKERILPIGRHEIPFSFTLPKTLPTSFEGDFGFIRYTCKAVCERPWDVDIVSKRAFTVIGIEDINQDPEVMEPVCETNSISSVKFCCQKQGSITVKMSVDRTGFTPGEKIQVNIVITNDSTKMIRCITLKMKQYVDYR</sequence>
<dbReference type="InterPro" id="IPR014756">
    <property type="entry name" value="Ig_E-set"/>
</dbReference>
<feature type="domain" description="Arrestin C-terminal-like" evidence="3">
    <location>
        <begin position="179"/>
        <end position="227"/>
    </location>
</feature>
<evidence type="ECO:0008006" key="6">
    <source>
        <dbReference type="Google" id="ProtNLM"/>
    </source>
</evidence>